<dbReference type="Proteomes" id="UP001642409">
    <property type="component" value="Unassembled WGS sequence"/>
</dbReference>
<reference evidence="3" key="1">
    <citation type="submission" date="2023-06" db="EMBL/GenBank/DDBJ databases">
        <authorList>
            <person name="Kurt Z."/>
        </authorList>
    </citation>
    <scope>NUCLEOTIDE SEQUENCE</scope>
</reference>
<protein>
    <submittedName>
        <fullName evidence="3">Leucine-rich repeat domain-containing protein</fullName>
    </submittedName>
    <submittedName>
        <fullName evidence="4">Leucine-rich_repeat domain-containing protein</fullName>
    </submittedName>
</protein>
<dbReference type="EMBL" id="CATOUU010000721">
    <property type="protein sequence ID" value="CAI9944025.1"/>
    <property type="molecule type" value="Genomic_DNA"/>
</dbReference>
<evidence type="ECO:0000313" key="3">
    <source>
        <dbReference type="EMBL" id="CAI9944025.1"/>
    </source>
</evidence>
<evidence type="ECO:0000256" key="2">
    <source>
        <dbReference type="ARBA" id="ARBA00022737"/>
    </source>
</evidence>
<reference evidence="4 5" key="2">
    <citation type="submission" date="2024-07" db="EMBL/GenBank/DDBJ databases">
        <authorList>
            <person name="Akdeniz Z."/>
        </authorList>
    </citation>
    <scope>NUCLEOTIDE SEQUENCE [LARGE SCALE GENOMIC DNA]</scope>
</reference>
<dbReference type="EMBL" id="CAXDID020000083">
    <property type="protein sequence ID" value="CAL6019387.1"/>
    <property type="molecule type" value="Genomic_DNA"/>
</dbReference>
<dbReference type="InterPro" id="IPR025875">
    <property type="entry name" value="Leu-rich_rpt_4"/>
</dbReference>
<keyword evidence="2" id="KW-0677">Repeat</keyword>
<name>A0AA86PPL6_9EUKA</name>
<accession>A0AA86PPL6</accession>
<dbReference type="PANTHER" id="PTHR46652:SF3">
    <property type="entry name" value="LEUCINE-RICH REPEAT-CONTAINING PROTEIN 9"/>
    <property type="match status" value="1"/>
</dbReference>
<comment type="caution">
    <text evidence="3">The sequence shown here is derived from an EMBL/GenBank/DDBJ whole genome shotgun (WGS) entry which is preliminary data.</text>
</comment>
<dbReference type="InterPro" id="IPR032675">
    <property type="entry name" value="LRR_dom_sf"/>
</dbReference>
<dbReference type="InterPro" id="IPR050836">
    <property type="entry name" value="SDS22/Internalin_LRR"/>
</dbReference>
<dbReference type="SMART" id="SM00365">
    <property type="entry name" value="LRR_SD22"/>
    <property type="match status" value="3"/>
</dbReference>
<evidence type="ECO:0000313" key="5">
    <source>
        <dbReference type="Proteomes" id="UP001642409"/>
    </source>
</evidence>
<keyword evidence="1" id="KW-0433">Leucine-rich repeat</keyword>
<organism evidence="3">
    <name type="scientific">Hexamita inflata</name>
    <dbReference type="NCBI Taxonomy" id="28002"/>
    <lineage>
        <taxon>Eukaryota</taxon>
        <taxon>Metamonada</taxon>
        <taxon>Diplomonadida</taxon>
        <taxon>Hexamitidae</taxon>
        <taxon>Hexamitinae</taxon>
        <taxon>Hexamita</taxon>
    </lineage>
</organism>
<gene>
    <name evidence="4" type="ORF">HINF_LOCUS26921</name>
    <name evidence="3" type="ORF">HINF_LOCUS31670</name>
</gene>
<dbReference type="InterPro" id="IPR001611">
    <property type="entry name" value="Leu-rich_rpt"/>
</dbReference>
<dbReference type="SUPFAM" id="SSF52058">
    <property type="entry name" value="L domain-like"/>
    <property type="match status" value="1"/>
</dbReference>
<dbReference type="PROSITE" id="PS51450">
    <property type="entry name" value="LRR"/>
    <property type="match status" value="2"/>
</dbReference>
<dbReference type="AlphaFoldDB" id="A0AA86PPL6"/>
<evidence type="ECO:0000313" key="4">
    <source>
        <dbReference type="EMBL" id="CAL6019387.1"/>
    </source>
</evidence>
<proteinExistence type="predicted"/>
<dbReference type="Pfam" id="PF12799">
    <property type="entry name" value="LRR_4"/>
    <property type="match status" value="1"/>
</dbReference>
<keyword evidence="5" id="KW-1185">Reference proteome</keyword>
<dbReference type="Gene3D" id="3.80.10.10">
    <property type="entry name" value="Ribonuclease Inhibitor"/>
    <property type="match status" value="2"/>
</dbReference>
<dbReference type="PANTHER" id="PTHR46652">
    <property type="entry name" value="LEUCINE-RICH REPEAT AND IQ DOMAIN-CONTAINING PROTEIN 1-RELATED"/>
    <property type="match status" value="1"/>
</dbReference>
<sequence length="373" mass="42936">MSEYNVEMNKKYQNTTNNQTLYIEDDSTVNELTFADQLALDQFILIKCINVTFTSCPLNLKYLTLINCNQLNLDGIKGLGQLKKLQISQSILRSLSPAFSLTNLLSLEITDSKLTNIVGIEHLDQLQFLDLSNNSIISIEPLKALNNLKQIKIDYNFVQDLEYLLPNHPQSIYYQNTPSDLDYENYIADIHLTISVQELKAQFAPKLLKSNELIQQYPVKYDNLMKETYKSKISKTSYGPYLYIQYDDDLYDLSFIEELGVTDLYLNGCPNAHLLRVPKTLKCLQHYGANLKTIKGVERLVQIQYLDLAPNSIVNINRIRALQNIQEIYLHSNKINDLSPVDYLKTKELCKNGCRIDNQTTPTQEEIDEALLW</sequence>
<evidence type="ECO:0000256" key="1">
    <source>
        <dbReference type="ARBA" id="ARBA00022614"/>
    </source>
</evidence>